<evidence type="ECO:0000256" key="1">
    <source>
        <dbReference type="ARBA" id="ARBA00022649"/>
    </source>
</evidence>
<dbReference type="EMBL" id="CP009552">
    <property type="protein sequence ID" value="AIY90295.1"/>
    <property type="molecule type" value="Genomic_DNA"/>
</dbReference>
<dbReference type="Gene3D" id="3.30.2310.20">
    <property type="entry name" value="RelE-like"/>
    <property type="match status" value="1"/>
</dbReference>
<organism evidence="2 3">
    <name type="scientific">Geoglobus acetivorans</name>
    <dbReference type="NCBI Taxonomy" id="565033"/>
    <lineage>
        <taxon>Archaea</taxon>
        <taxon>Methanobacteriati</taxon>
        <taxon>Methanobacteriota</taxon>
        <taxon>Archaeoglobi</taxon>
        <taxon>Archaeoglobales</taxon>
        <taxon>Archaeoglobaceae</taxon>
        <taxon>Geoglobus</taxon>
    </lineage>
</organism>
<gene>
    <name evidence="2" type="ORF">GACE_1254</name>
</gene>
<dbReference type="PANTHER" id="PTHR38813">
    <property type="match status" value="1"/>
</dbReference>
<keyword evidence="1" id="KW-1277">Toxin-antitoxin system</keyword>
<evidence type="ECO:0000313" key="2">
    <source>
        <dbReference type="EMBL" id="AIY90295.1"/>
    </source>
</evidence>
<dbReference type="GeneID" id="24797834"/>
<dbReference type="AlphaFoldDB" id="A0A0A7GE40"/>
<dbReference type="HOGENOM" id="CLU_155761_3_1_2"/>
<evidence type="ECO:0008006" key="4">
    <source>
        <dbReference type="Google" id="ProtNLM"/>
    </source>
</evidence>
<protein>
    <recommendedName>
        <fullName evidence="4">RelE/StbE replicon stabilization toxin</fullName>
    </recommendedName>
</protein>
<name>A0A0A7GE40_GEOAI</name>
<dbReference type="InterPro" id="IPR035093">
    <property type="entry name" value="RelE/ParE_toxin_dom_sf"/>
</dbReference>
<dbReference type="InterPro" id="IPR007712">
    <property type="entry name" value="RelE/ParE_toxin"/>
</dbReference>
<proteinExistence type="predicted"/>
<dbReference type="Pfam" id="PF05016">
    <property type="entry name" value="ParE_toxin"/>
    <property type="match status" value="1"/>
</dbReference>
<dbReference type="SUPFAM" id="SSF143011">
    <property type="entry name" value="RelE-like"/>
    <property type="match status" value="1"/>
</dbReference>
<dbReference type="eggNOG" id="arCOG01665">
    <property type="taxonomic scope" value="Archaea"/>
</dbReference>
<dbReference type="PANTHER" id="PTHR38813:SF1">
    <property type="entry name" value="TOXIN RELE1-RELATED"/>
    <property type="match status" value="1"/>
</dbReference>
<dbReference type="STRING" id="565033.GACE_1254"/>
<evidence type="ECO:0000313" key="3">
    <source>
        <dbReference type="Proteomes" id="UP000030624"/>
    </source>
</evidence>
<reference evidence="2 3" key="1">
    <citation type="journal article" date="2015" name="Appl. Environ. Microbiol.">
        <title>The Geoglobus acetivorans genome: Fe(III) reduction, acetate utilization, autotrophic growth, and degradation of aromatic compounds in a hyperthermophilic archaeon.</title>
        <authorList>
            <person name="Mardanov A.V."/>
            <person name="Slododkina G.B."/>
            <person name="Slobodkin A.I."/>
            <person name="Beletsky A.V."/>
            <person name="Gavrilov S.N."/>
            <person name="Kublanov I.V."/>
            <person name="Bonch-Osmolovskaya E.A."/>
            <person name="Skryabin K.G."/>
            <person name="Ravin N.V."/>
        </authorList>
    </citation>
    <scope>NUCLEOTIDE SEQUENCE [LARGE SCALE GENOMIC DNA]</scope>
    <source>
        <strain evidence="2 3">SBH6</strain>
    </source>
</reference>
<dbReference type="RefSeq" id="WP_048092026.1">
    <property type="nucleotide sequence ID" value="NZ_CP009552.1"/>
</dbReference>
<dbReference type="Proteomes" id="UP000030624">
    <property type="component" value="Chromosome"/>
</dbReference>
<accession>A0A0A7GE40</accession>
<sequence length="83" mass="10047">MKIYLDRDAAKQVKKLKEDERSRILRRIKALEVDPFLGKKLKGRENTYSLRVGKFRAIYEIHADRDEIWVLKIDLRSRVYDRI</sequence>
<dbReference type="InterPro" id="IPR052747">
    <property type="entry name" value="TA_system_RelE_toxin"/>
</dbReference>
<dbReference type="KEGG" id="gac:GACE_1254"/>